<accession>A0A915IYB8</accession>
<evidence type="ECO:0000313" key="2">
    <source>
        <dbReference type="WBParaSite" id="nRc.2.0.1.t19100-RA"/>
    </source>
</evidence>
<dbReference type="Proteomes" id="UP000887565">
    <property type="component" value="Unplaced"/>
</dbReference>
<reference evidence="2" key="1">
    <citation type="submission" date="2022-11" db="UniProtKB">
        <authorList>
            <consortium name="WormBaseParasite"/>
        </authorList>
    </citation>
    <scope>IDENTIFICATION</scope>
</reference>
<organism evidence="1 2">
    <name type="scientific">Romanomermis culicivorax</name>
    <name type="common">Nematode worm</name>
    <dbReference type="NCBI Taxonomy" id="13658"/>
    <lineage>
        <taxon>Eukaryota</taxon>
        <taxon>Metazoa</taxon>
        <taxon>Ecdysozoa</taxon>
        <taxon>Nematoda</taxon>
        <taxon>Enoplea</taxon>
        <taxon>Dorylaimia</taxon>
        <taxon>Mermithida</taxon>
        <taxon>Mermithoidea</taxon>
        <taxon>Mermithidae</taxon>
        <taxon>Romanomermis</taxon>
    </lineage>
</organism>
<name>A0A915IYB8_ROMCU</name>
<dbReference type="WBParaSite" id="nRc.2.0.1.t19100-RA">
    <property type="protein sequence ID" value="nRc.2.0.1.t19100-RA"/>
    <property type="gene ID" value="nRc.2.0.1.g19100"/>
</dbReference>
<evidence type="ECO:0000313" key="1">
    <source>
        <dbReference type="Proteomes" id="UP000887565"/>
    </source>
</evidence>
<sequence>MEIQSVGVAAGFLACADFLPDRGMVYYCSLRNSGNSHNQGWTLKTSIVSHYTIKQLLFVIYELFKQ</sequence>
<proteinExistence type="predicted"/>
<dbReference type="AlphaFoldDB" id="A0A915IYB8"/>
<protein>
    <submittedName>
        <fullName evidence="2">Uncharacterized protein</fullName>
    </submittedName>
</protein>
<keyword evidence="1" id="KW-1185">Reference proteome</keyword>